<keyword evidence="3" id="KW-0862">Zinc</keyword>
<gene>
    <name evidence="4" type="ORF">UABAM_06673</name>
</gene>
<dbReference type="PANTHER" id="PTHR34535:SF3">
    <property type="entry name" value="HYDROGENASE MATURATION FACTOR HYPA"/>
    <property type="match status" value="1"/>
</dbReference>
<sequence length="89" mass="10013">MHEYSLLADLMRKIQNIAQEQQADKVTLVKVKLGALAHISADHFREHFEHSSNNTVAEGAELEIEVLTDTNDPNAQQIILDSIEVMESE</sequence>
<keyword evidence="5" id="KW-1185">Reference proteome</keyword>
<evidence type="ECO:0000256" key="2">
    <source>
        <dbReference type="ARBA" id="ARBA00022723"/>
    </source>
</evidence>
<dbReference type="OrthoDB" id="288014at2"/>
<dbReference type="GO" id="GO:0051604">
    <property type="term" value="P:protein maturation"/>
    <property type="evidence" value="ECO:0007669"/>
    <property type="project" value="InterPro"/>
</dbReference>
<evidence type="ECO:0000256" key="1">
    <source>
        <dbReference type="ARBA" id="ARBA00022596"/>
    </source>
</evidence>
<dbReference type="InterPro" id="IPR000688">
    <property type="entry name" value="HypA/HybF"/>
</dbReference>
<dbReference type="Gene3D" id="3.30.2320.50">
    <property type="match status" value="1"/>
</dbReference>
<dbReference type="Pfam" id="PF01155">
    <property type="entry name" value="HypA"/>
    <property type="match status" value="1"/>
</dbReference>
<organism evidence="4 5">
    <name type="scientific">Uabimicrobium amorphum</name>
    <dbReference type="NCBI Taxonomy" id="2596890"/>
    <lineage>
        <taxon>Bacteria</taxon>
        <taxon>Pseudomonadati</taxon>
        <taxon>Planctomycetota</taxon>
        <taxon>Candidatus Uabimicrobiia</taxon>
        <taxon>Candidatus Uabimicrobiales</taxon>
        <taxon>Candidatus Uabimicrobiaceae</taxon>
        <taxon>Candidatus Uabimicrobium</taxon>
    </lineage>
</organism>
<dbReference type="Proteomes" id="UP000326354">
    <property type="component" value="Chromosome"/>
</dbReference>
<dbReference type="RefSeq" id="WP_152021871.1">
    <property type="nucleotide sequence ID" value="NZ_AP019860.1"/>
</dbReference>
<reference evidence="4 5" key="1">
    <citation type="submission" date="2019-08" db="EMBL/GenBank/DDBJ databases">
        <title>Complete genome sequence of Candidatus Uab amorphum.</title>
        <authorList>
            <person name="Shiratori T."/>
            <person name="Suzuki S."/>
            <person name="Kakizawa Y."/>
            <person name="Ishida K."/>
        </authorList>
    </citation>
    <scope>NUCLEOTIDE SEQUENCE [LARGE SCALE GENOMIC DNA]</scope>
    <source>
        <strain evidence="4 5">SRT547</strain>
    </source>
</reference>
<evidence type="ECO:0000313" key="4">
    <source>
        <dbReference type="EMBL" id="BBM88252.1"/>
    </source>
</evidence>
<keyword evidence="2" id="KW-0479">Metal-binding</keyword>
<keyword evidence="1" id="KW-0533">Nickel</keyword>
<dbReference type="KEGG" id="uam:UABAM_06673"/>
<evidence type="ECO:0000313" key="5">
    <source>
        <dbReference type="Proteomes" id="UP000326354"/>
    </source>
</evidence>
<evidence type="ECO:0000256" key="3">
    <source>
        <dbReference type="ARBA" id="ARBA00022833"/>
    </source>
</evidence>
<proteinExistence type="predicted"/>
<dbReference type="AlphaFoldDB" id="A0A5S9IVX5"/>
<dbReference type="EMBL" id="AP019860">
    <property type="protein sequence ID" value="BBM88252.1"/>
    <property type="molecule type" value="Genomic_DNA"/>
</dbReference>
<dbReference type="GO" id="GO:0008270">
    <property type="term" value="F:zinc ion binding"/>
    <property type="evidence" value="ECO:0007669"/>
    <property type="project" value="TreeGrafter"/>
</dbReference>
<protein>
    <submittedName>
        <fullName evidence="4">Putative hydrogenase nickel incorporationprotein HypA 2</fullName>
    </submittedName>
</protein>
<dbReference type="GO" id="GO:0016151">
    <property type="term" value="F:nickel cation binding"/>
    <property type="evidence" value="ECO:0007669"/>
    <property type="project" value="InterPro"/>
</dbReference>
<accession>A0A5S9IVX5</accession>
<name>A0A5S9IVX5_UABAM</name>
<dbReference type="PANTHER" id="PTHR34535">
    <property type="entry name" value="HYDROGENASE MATURATION FACTOR HYPA"/>
    <property type="match status" value="1"/>
</dbReference>